<dbReference type="Gene3D" id="1.20.1280.290">
    <property type="match status" value="1"/>
</dbReference>
<evidence type="ECO:0000256" key="1">
    <source>
        <dbReference type="SAM" id="Phobius"/>
    </source>
</evidence>
<name>A0A7G9LDT0_9FLAO</name>
<sequence>MSIFQIIGWVGSISYLASYFLLSTDRLKSNSITYQFMNVLGGICLVISAYESNDNPNLFTNLIWMLIGLAMIFVILKKRRKKKNKL</sequence>
<feature type="transmembrane region" description="Helical" evidence="1">
    <location>
        <begin position="58"/>
        <end position="76"/>
    </location>
</feature>
<feature type="transmembrane region" description="Helical" evidence="1">
    <location>
        <begin position="6"/>
        <end position="22"/>
    </location>
</feature>
<keyword evidence="1" id="KW-0472">Membrane</keyword>
<dbReference type="RefSeq" id="WP_187483654.1">
    <property type="nucleotide sequence ID" value="NZ_CP060695.1"/>
</dbReference>
<reference evidence="3 4" key="1">
    <citation type="submission" date="2020-08" db="EMBL/GenBank/DDBJ databases">
        <title>Polaribacter sp. L12M9 isolated from gut of the Korean scallop.</title>
        <authorList>
            <person name="Jeong Y.S."/>
        </authorList>
    </citation>
    <scope>NUCLEOTIDE SEQUENCE [LARGE SCALE GENOMIC DNA]</scope>
    <source>
        <strain evidence="3 4">L12M9</strain>
    </source>
</reference>
<dbReference type="KEGG" id="ppec:H9W90_06585"/>
<keyword evidence="1" id="KW-0812">Transmembrane</keyword>
<dbReference type="AlphaFoldDB" id="A0A7G9LDT0"/>
<keyword evidence="1" id="KW-1133">Transmembrane helix</keyword>
<protein>
    <recommendedName>
        <fullName evidence="2">CBU-0592-like domain-containing protein</fullName>
    </recommendedName>
</protein>
<evidence type="ECO:0000313" key="3">
    <source>
        <dbReference type="EMBL" id="QNM86779.1"/>
    </source>
</evidence>
<feature type="transmembrane region" description="Helical" evidence="1">
    <location>
        <begin position="34"/>
        <end position="52"/>
    </location>
</feature>
<evidence type="ECO:0000313" key="4">
    <source>
        <dbReference type="Proteomes" id="UP000515808"/>
    </source>
</evidence>
<dbReference type="Pfam" id="PF26604">
    <property type="entry name" value="CBU_0592"/>
    <property type="match status" value="1"/>
</dbReference>
<proteinExistence type="predicted"/>
<dbReference type="Proteomes" id="UP000515808">
    <property type="component" value="Chromosome"/>
</dbReference>
<dbReference type="NCBIfam" id="NF047864">
    <property type="entry name" value="CBU_0592_membra"/>
    <property type="match status" value="1"/>
</dbReference>
<accession>A0A7G9LDT0</accession>
<dbReference type="EMBL" id="CP060695">
    <property type="protein sequence ID" value="QNM86779.1"/>
    <property type="molecule type" value="Genomic_DNA"/>
</dbReference>
<evidence type="ECO:0000259" key="2">
    <source>
        <dbReference type="Pfam" id="PF26604"/>
    </source>
</evidence>
<dbReference type="InterPro" id="IPR058058">
    <property type="entry name" value="CBU_0592-like"/>
</dbReference>
<keyword evidence="4" id="KW-1185">Reference proteome</keyword>
<organism evidence="3 4">
    <name type="scientific">Polaribacter pectinis</name>
    <dbReference type="NCBI Taxonomy" id="2738844"/>
    <lineage>
        <taxon>Bacteria</taxon>
        <taxon>Pseudomonadati</taxon>
        <taxon>Bacteroidota</taxon>
        <taxon>Flavobacteriia</taxon>
        <taxon>Flavobacteriales</taxon>
        <taxon>Flavobacteriaceae</taxon>
    </lineage>
</organism>
<feature type="domain" description="CBU-0592-like" evidence="2">
    <location>
        <begin position="4"/>
        <end position="79"/>
    </location>
</feature>
<gene>
    <name evidence="3" type="ORF">H9W90_06585</name>
</gene>